<evidence type="ECO:0000313" key="2">
    <source>
        <dbReference type="EMBL" id="MCI24069.1"/>
    </source>
</evidence>
<sequence>TSSPKPLLEETVSEFTSCLSDTGEDSDTCNRSILLKVQQNGGSYRSNFPLLGELKLGSPDEESPQTFWTKLLEGKHFRWKYSSSPSQRSRKRVHCFNNLAGGTNPVNEGITKKRMKVSNNTVDQPTSKSEGEKLPTGVKAG</sequence>
<evidence type="ECO:0000256" key="1">
    <source>
        <dbReference type="SAM" id="MobiDB-lite"/>
    </source>
</evidence>
<feature type="non-terminal residue" evidence="2">
    <location>
        <position position="1"/>
    </location>
</feature>
<organism evidence="2 3">
    <name type="scientific">Trifolium medium</name>
    <dbReference type="NCBI Taxonomy" id="97028"/>
    <lineage>
        <taxon>Eukaryota</taxon>
        <taxon>Viridiplantae</taxon>
        <taxon>Streptophyta</taxon>
        <taxon>Embryophyta</taxon>
        <taxon>Tracheophyta</taxon>
        <taxon>Spermatophyta</taxon>
        <taxon>Magnoliopsida</taxon>
        <taxon>eudicotyledons</taxon>
        <taxon>Gunneridae</taxon>
        <taxon>Pentapetalae</taxon>
        <taxon>rosids</taxon>
        <taxon>fabids</taxon>
        <taxon>Fabales</taxon>
        <taxon>Fabaceae</taxon>
        <taxon>Papilionoideae</taxon>
        <taxon>50 kb inversion clade</taxon>
        <taxon>NPAAA clade</taxon>
        <taxon>Hologalegina</taxon>
        <taxon>IRL clade</taxon>
        <taxon>Trifolieae</taxon>
        <taxon>Trifolium</taxon>
    </lineage>
</organism>
<dbReference type="GO" id="GO:0004386">
    <property type="term" value="F:helicase activity"/>
    <property type="evidence" value="ECO:0007669"/>
    <property type="project" value="UniProtKB-KW"/>
</dbReference>
<accession>A0A392QJC9</accession>
<keyword evidence="2" id="KW-0547">Nucleotide-binding</keyword>
<dbReference type="Proteomes" id="UP000265520">
    <property type="component" value="Unassembled WGS sequence"/>
</dbReference>
<feature type="compositionally biased region" description="Polar residues" evidence="1">
    <location>
        <begin position="117"/>
        <end position="128"/>
    </location>
</feature>
<evidence type="ECO:0000313" key="3">
    <source>
        <dbReference type="Proteomes" id="UP000265520"/>
    </source>
</evidence>
<proteinExistence type="predicted"/>
<keyword evidence="2" id="KW-0378">Hydrolase</keyword>
<feature type="region of interest" description="Disordered" evidence="1">
    <location>
        <begin position="82"/>
        <end position="141"/>
    </location>
</feature>
<name>A0A392QJC9_9FABA</name>
<protein>
    <submittedName>
        <fullName evidence="2">Helicase protein MOM1-like</fullName>
    </submittedName>
</protein>
<keyword evidence="3" id="KW-1185">Reference proteome</keyword>
<reference evidence="2 3" key="1">
    <citation type="journal article" date="2018" name="Front. Plant Sci.">
        <title>Red Clover (Trifolium pratense) and Zigzag Clover (T. medium) - A Picture of Genomic Similarities and Differences.</title>
        <authorList>
            <person name="Dluhosova J."/>
            <person name="Istvanek J."/>
            <person name="Nedelnik J."/>
            <person name="Repkova J."/>
        </authorList>
    </citation>
    <scope>NUCLEOTIDE SEQUENCE [LARGE SCALE GENOMIC DNA]</scope>
    <source>
        <strain evidence="3">cv. 10/8</strain>
        <tissue evidence="2">Leaf</tissue>
    </source>
</reference>
<keyword evidence="2" id="KW-0347">Helicase</keyword>
<keyword evidence="2" id="KW-0067">ATP-binding</keyword>
<dbReference type="EMBL" id="LXQA010139420">
    <property type="protein sequence ID" value="MCI24069.1"/>
    <property type="molecule type" value="Genomic_DNA"/>
</dbReference>
<dbReference type="AlphaFoldDB" id="A0A392QJC9"/>
<comment type="caution">
    <text evidence="2">The sequence shown here is derived from an EMBL/GenBank/DDBJ whole genome shotgun (WGS) entry which is preliminary data.</text>
</comment>